<evidence type="ECO:0000256" key="5">
    <source>
        <dbReference type="SAM" id="Coils"/>
    </source>
</evidence>
<dbReference type="GO" id="GO:0034045">
    <property type="term" value="C:phagophore assembly site membrane"/>
    <property type="evidence" value="ECO:0007669"/>
    <property type="project" value="TreeGrafter"/>
</dbReference>
<feature type="domain" description="Autophagy protein ATG17-like" evidence="7">
    <location>
        <begin position="125"/>
        <end position="484"/>
    </location>
</feature>
<dbReference type="InterPro" id="IPR040040">
    <property type="entry name" value="ATG11"/>
</dbReference>
<organism evidence="9 10">
    <name type="scientific">Plakobranchus ocellatus</name>
    <dbReference type="NCBI Taxonomy" id="259542"/>
    <lineage>
        <taxon>Eukaryota</taxon>
        <taxon>Metazoa</taxon>
        <taxon>Spiralia</taxon>
        <taxon>Lophotrochozoa</taxon>
        <taxon>Mollusca</taxon>
        <taxon>Gastropoda</taxon>
        <taxon>Heterobranchia</taxon>
        <taxon>Euthyneura</taxon>
        <taxon>Panpulmonata</taxon>
        <taxon>Sacoglossa</taxon>
        <taxon>Placobranchoidea</taxon>
        <taxon>Plakobranchidae</taxon>
        <taxon>Plakobranchus</taxon>
    </lineage>
</organism>
<feature type="compositionally biased region" description="Polar residues" evidence="6">
    <location>
        <begin position="698"/>
        <end position="710"/>
    </location>
</feature>
<feature type="coiled-coil region" evidence="5">
    <location>
        <begin position="300"/>
        <end position="327"/>
    </location>
</feature>
<feature type="coiled-coil region" evidence="5">
    <location>
        <begin position="1214"/>
        <end position="1319"/>
    </location>
</feature>
<keyword evidence="4 5" id="KW-0175">Coiled coil</keyword>
<evidence type="ECO:0000259" key="8">
    <source>
        <dbReference type="Pfam" id="PF10377"/>
    </source>
</evidence>
<evidence type="ECO:0000256" key="1">
    <source>
        <dbReference type="ARBA" id="ARBA00022448"/>
    </source>
</evidence>
<keyword evidence="10" id="KW-1185">Reference proteome</keyword>
<feature type="coiled-coil region" evidence="5">
    <location>
        <begin position="356"/>
        <end position="383"/>
    </location>
</feature>
<feature type="region of interest" description="Disordered" evidence="6">
    <location>
        <begin position="778"/>
        <end position="813"/>
    </location>
</feature>
<evidence type="ECO:0000313" key="9">
    <source>
        <dbReference type="EMBL" id="GFN97267.1"/>
    </source>
</evidence>
<feature type="compositionally biased region" description="Polar residues" evidence="6">
    <location>
        <begin position="787"/>
        <end position="812"/>
    </location>
</feature>
<dbReference type="GO" id="GO:0034517">
    <property type="term" value="P:ribophagy"/>
    <property type="evidence" value="ECO:0007669"/>
    <property type="project" value="TreeGrafter"/>
</dbReference>
<dbReference type="Gene3D" id="3.10.20.90">
    <property type="entry name" value="Phosphatidylinositol 3-kinase Catalytic Subunit, Chain A, domain 1"/>
    <property type="match status" value="1"/>
</dbReference>
<feature type="non-terminal residue" evidence="9">
    <location>
        <position position="1605"/>
    </location>
</feature>
<feature type="coiled-coil region" evidence="5">
    <location>
        <begin position="1025"/>
        <end position="1160"/>
    </location>
</feature>
<dbReference type="GO" id="GO:0019901">
    <property type="term" value="F:protein kinase binding"/>
    <property type="evidence" value="ECO:0007669"/>
    <property type="project" value="TreeGrafter"/>
</dbReference>
<reference evidence="9 10" key="1">
    <citation type="journal article" date="2021" name="Elife">
        <title>Chloroplast acquisition without the gene transfer in kleptoplastic sea slugs, Plakobranchus ocellatus.</title>
        <authorList>
            <person name="Maeda T."/>
            <person name="Takahashi S."/>
            <person name="Yoshida T."/>
            <person name="Shimamura S."/>
            <person name="Takaki Y."/>
            <person name="Nagai Y."/>
            <person name="Toyoda A."/>
            <person name="Suzuki Y."/>
            <person name="Arimoto A."/>
            <person name="Ishii H."/>
            <person name="Satoh N."/>
            <person name="Nishiyama T."/>
            <person name="Hasebe M."/>
            <person name="Maruyama T."/>
            <person name="Minagawa J."/>
            <person name="Obokata J."/>
            <person name="Shigenobu S."/>
        </authorList>
    </citation>
    <scope>NUCLEOTIDE SEQUENCE [LARGE SCALE GENOMIC DNA]</scope>
</reference>
<feature type="coiled-coil region" evidence="5">
    <location>
        <begin position="837"/>
        <end position="955"/>
    </location>
</feature>
<name>A0AAV3ZS40_9GAST</name>
<protein>
    <submittedName>
        <fullName evidence="9">Rb1-inducible coiled-coil protein 1</fullName>
    </submittedName>
</protein>
<evidence type="ECO:0000256" key="3">
    <source>
        <dbReference type="ARBA" id="ARBA00023006"/>
    </source>
</evidence>
<evidence type="ECO:0000256" key="6">
    <source>
        <dbReference type="SAM" id="MobiDB-lite"/>
    </source>
</evidence>
<dbReference type="GO" id="GO:0000045">
    <property type="term" value="P:autophagosome assembly"/>
    <property type="evidence" value="ECO:0007669"/>
    <property type="project" value="InterPro"/>
</dbReference>
<feature type="compositionally biased region" description="Polar residues" evidence="6">
    <location>
        <begin position="725"/>
        <end position="741"/>
    </location>
</feature>
<dbReference type="SUPFAM" id="SSF54236">
    <property type="entry name" value="Ubiquitin-like"/>
    <property type="match status" value="1"/>
</dbReference>
<comment type="caution">
    <text evidence="9">The sequence shown here is derived from an EMBL/GenBank/DDBJ whole genome shotgun (WGS) entry which is preliminary data.</text>
</comment>
<keyword evidence="2" id="KW-0653">Protein transport</keyword>
<proteinExistence type="predicted"/>
<dbReference type="GO" id="GO:0000422">
    <property type="term" value="P:autophagy of mitochondrion"/>
    <property type="evidence" value="ECO:0007669"/>
    <property type="project" value="TreeGrafter"/>
</dbReference>
<dbReference type="Pfam" id="PF10377">
    <property type="entry name" value="ATG11"/>
    <property type="match status" value="1"/>
</dbReference>
<dbReference type="GO" id="GO:0034727">
    <property type="term" value="P:piecemeal microautophagy of the nucleus"/>
    <property type="evidence" value="ECO:0007669"/>
    <property type="project" value="TreeGrafter"/>
</dbReference>
<evidence type="ECO:0000313" key="10">
    <source>
        <dbReference type="Proteomes" id="UP000735302"/>
    </source>
</evidence>
<dbReference type="PANTHER" id="PTHR13222:SF1">
    <property type="entry name" value="RB1-INDUCIBLE COILED-COIL PROTEIN 1"/>
    <property type="match status" value="1"/>
</dbReference>
<feature type="region of interest" description="Disordered" evidence="6">
    <location>
        <begin position="1462"/>
        <end position="1490"/>
    </location>
</feature>
<dbReference type="Proteomes" id="UP000735302">
    <property type="component" value="Unassembled WGS sequence"/>
</dbReference>
<evidence type="ECO:0000256" key="4">
    <source>
        <dbReference type="ARBA" id="ARBA00023054"/>
    </source>
</evidence>
<dbReference type="GO" id="GO:0060090">
    <property type="term" value="F:molecular adaptor activity"/>
    <property type="evidence" value="ECO:0007669"/>
    <property type="project" value="TreeGrafter"/>
</dbReference>
<dbReference type="GO" id="GO:1990316">
    <property type="term" value="C:Atg1/ULK1 kinase complex"/>
    <property type="evidence" value="ECO:0007669"/>
    <property type="project" value="TreeGrafter"/>
</dbReference>
<dbReference type="EMBL" id="BLXT01002742">
    <property type="protein sequence ID" value="GFN97267.1"/>
    <property type="molecule type" value="Genomic_DNA"/>
</dbReference>
<gene>
    <name evidence="9" type="ORF">PoB_002377300</name>
</gene>
<dbReference type="InterPro" id="IPR019460">
    <property type="entry name" value="Atg11_C"/>
</dbReference>
<dbReference type="GO" id="GO:0015031">
    <property type="term" value="P:protein transport"/>
    <property type="evidence" value="ECO:0007669"/>
    <property type="project" value="UniProtKB-KW"/>
</dbReference>
<dbReference type="PANTHER" id="PTHR13222">
    <property type="entry name" value="RB1-INDUCIBLE COILED-COIL"/>
    <property type="match status" value="1"/>
</dbReference>
<dbReference type="InterPro" id="IPR029071">
    <property type="entry name" value="Ubiquitin-like_domsf"/>
</dbReference>
<evidence type="ECO:0000259" key="7">
    <source>
        <dbReference type="Pfam" id="PF04108"/>
    </source>
</evidence>
<feature type="domain" description="Autophagy-related protein 11 C-terminal" evidence="8">
    <location>
        <begin position="1549"/>
        <end position="1600"/>
    </location>
</feature>
<dbReference type="Pfam" id="PF04108">
    <property type="entry name" value="ATG17_like"/>
    <property type="match status" value="1"/>
</dbReference>
<keyword evidence="1" id="KW-0813">Transport</keyword>
<accession>A0AAV3ZS40</accession>
<dbReference type="GO" id="GO:0061709">
    <property type="term" value="P:reticulophagy"/>
    <property type="evidence" value="ECO:0007669"/>
    <property type="project" value="TreeGrafter"/>
</dbReference>
<feature type="region of interest" description="Disordered" evidence="6">
    <location>
        <begin position="663"/>
        <end position="750"/>
    </location>
</feature>
<evidence type="ECO:0000256" key="2">
    <source>
        <dbReference type="ARBA" id="ARBA00022927"/>
    </source>
</evidence>
<dbReference type="InterPro" id="IPR045326">
    <property type="entry name" value="ATG17-like_dom"/>
</dbReference>
<keyword evidence="3" id="KW-0072">Autophagy</keyword>
<sequence length="1605" mass="178163">MLYVFRMDIGQMLTIDMSFLMDTIARLQVEIARITGIPVEKQILLVSGGHSVKPDQKVMSYGAGADTNPVFLFSRKAIESQEPPIIRLVVSKDVLTALKDSLNKVMSMPPQIESVSLGTKIACQIRDSAVKILSFCKNEFKEQHLQYQGWGTVVANLEEIAQALHHSKMKFSKAAAAFLPIRDQYFTMLENFPDAIELLQRIPLLKALQQSETVTAKGAIPFSKSVGSSHSSFLTSSSFIPSTLLEWITTQGQGQSLETLSHKCYQDLLVFNSQLFELFNQRADEVLKEVTTDPLHNKELLGIERRLSDLEKRCNEATRIAEEQNDVTQNFFLKHASSLSKTADVASLLPNLCQTHKQQLRQMVERQQRIEALQNNFLKSKQEMSTNIHQRLSWVMHVETSIAQLDNDLIFHLKSLKILQCNLELLSQVKVAPKVYADIVIEANRRRTFSHKFSQWAEALVEDTTHLYSRETDRRKQFAKTIGDHFLLDTLFKGFDDMPPNFATKAPNAFDCDLPEITENDVELLRSAMPELKESLKVCVESSSLPSSFAGKERTDSPFAHIVFPTCQSSQTEWAVQPSIVKATEAPPTKFTLPELQESTASQNIPQVSADQPHTGLGKAVAVTSRLGGDGAPTPASSSVPTMTSALTNSVSSVPVLKSSAPQVAAGSCGPSRSHHPAIAASPTEREQHPRMGMSPPHTESISPPSSNEFATADFYFEDSMPSPLASSSEKQKDNSTGSDSKQAEEAGSNVGTLVASLQAELATKETLIRELEEKLKENPPPHLQYHQDSALSENSVTVGPCLSSSDATSTPPMEDALDISLVVGKFEALRNTDVHMEQLQQSLDQVTSDLAKARADLLLGEKLKQDLEQANIDLAKAKDNLLQSELDLSEKEEANKRVLQEKDSEIHSLTAKLEKAKMELSKAVSVEAEQKKNMKILQGTITSLEAKSKDLSREVNLGKESLKQVKKKLIVARDSLIQNLSPLRQDLVELRSSVVSDRTELQATVISTISSVEREISQFNEHMLASARAEKDALQAEIQHLKAKLHAAESATAEQVVHLQSVREDHGTQILHLREEAAEKLKEAKAEYESSLKDQETKHALELELELDKCGAELKEKEETLARQAEDLAELKDQLAREIREAKQAADEEREQLALAYSNNLRQAEESNSREREVISTRLRKEFELSLETSKVEADERLTKYQAQQEAARHDMQKEHEDAIKSLREQLEKDKEEAIFSLNEQLNREQEEKLISLREQLVREHEKAMAELRDQGAELKESLTLTLEQTQMDHANKLTNLKTEFDKEREALQAELAGFRDRPRADSSTEPDSAILALHQVCGQTQTEGQEKDNAGIEWSMKMTTSQTQTDMNLLADVISLNSSISYGSEEMIAHKLSASLTADDKDSKASSIETFTATAATATAATSDGTSSNMQDTVDELNVQLVAAQVKIASLSEEIRVLKDKTKESSGDSSQLQDEASAPSDDVTEVDGDGAVRVEPGQAGNQDMLASASTVASFILMDGEQLKGQQGAQVEPEVIKSKDQRIAYLEKRLNEATKDKISIRGCEKNDIVLLCLDEAHDQYIIFTVATYLHFLHSDSIDVLELRS</sequence>
<dbReference type="CDD" id="cd17060">
    <property type="entry name" value="Ubl_RB1CC1"/>
    <property type="match status" value="1"/>
</dbReference>
<dbReference type="CDD" id="cd06503">
    <property type="entry name" value="ATP-synt_Fo_b"/>
    <property type="match status" value="1"/>
</dbReference>